<organism evidence="2 3">
    <name type="scientific">Talaromyces rugulosus</name>
    <name type="common">Penicillium rugulosum</name>
    <dbReference type="NCBI Taxonomy" id="121627"/>
    <lineage>
        <taxon>Eukaryota</taxon>
        <taxon>Fungi</taxon>
        <taxon>Dikarya</taxon>
        <taxon>Ascomycota</taxon>
        <taxon>Pezizomycotina</taxon>
        <taxon>Eurotiomycetes</taxon>
        <taxon>Eurotiomycetidae</taxon>
        <taxon>Eurotiales</taxon>
        <taxon>Trichocomaceae</taxon>
        <taxon>Talaromyces</taxon>
        <taxon>Talaromyces sect. Islandici</taxon>
    </lineage>
</organism>
<accession>A0A7H8RB17</accession>
<name>A0A7H8RB17_TALRU</name>
<proteinExistence type="predicted"/>
<dbReference type="InterPro" id="IPR000073">
    <property type="entry name" value="AB_hydrolase_1"/>
</dbReference>
<dbReference type="AlphaFoldDB" id="A0A7H8RB17"/>
<dbReference type="Proteomes" id="UP000509510">
    <property type="component" value="Chromosome VI"/>
</dbReference>
<dbReference type="EMBL" id="CP055903">
    <property type="protein sequence ID" value="QKX63634.1"/>
    <property type="molecule type" value="Genomic_DNA"/>
</dbReference>
<gene>
    <name evidence="2" type="ORF">TRUGW13939_10805</name>
</gene>
<reference evidence="3" key="1">
    <citation type="submission" date="2020-06" db="EMBL/GenBank/DDBJ databases">
        <title>A chromosome-scale genome assembly of Talaromyces rugulosus W13939.</title>
        <authorList>
            <person name="Wang B."/>
            <person name="Guo L."/>
            <person name="Ye K."/>
            <person name="Wang L."/>
        </authorList>
    </citation>
    <scope>NUCLEOTIDE SEQUENCE [LARGE SCALE GENOMIC DNA]</scope>
    <source>
        <strain evidence="3">W13939</strain>
    </source>
</reference>
<dbReference type="KEGG" id="trg:TRUGW13939_10805"/>
<sequence>MSSIWCTKRLVLPRLPQLKTCKNISTSSSAARTSGIFGDTITLPSGRQLGYHTAGPITGTPIFYIHGHPDSGLTITGQLENRVARELNVRWIGPDRPGVGLSSPYDAQKVLDYPSDIQSLAERLNLKRYYILGTSGGTGFALACAKNLPRSQLKGVGICAGIGPYEGGYESMIEPQRKALEAWRDYPTELRNYYESEYVPLAQQTETTALSSRIHSDFEAAFSGMDREVLLEENTFKMAVNVLRQSWMQGAWAHAKGMEFHWQPWGFTLEDVAFPAVKLWYGEKDALTTPAMGRFMANRLEASVYKEFAGASHITIWRDGNLQEMVRDLLTV</sequence>
<evidence type="ECO:0000313" key="2">
    <source>
        <dbReference type="EMBL" id="QKX63634.1"/>
    </source>
</evidence>
<dbReference type="OrthoDB" id="294702at2759"/>
<evidence type="ECO:0000313" key="3">
    <source>
        <dbReference type="Proteomes" id="UP000509510"/>
    </source>
</evidence>
<dbReference type="RefSeq" id="XP_035349808.1">
    <property type="nucleotide sequence ID" value="XM_035493915.1"/>
</dbReference>
<feature type="domain" description="AB hydrolase-1" evidence="1">
    <location>
        <begin position="61"/>
        <end position="317"/>
    </location>
</feature>
<protein>
    <recommendedName>
        <fullName evidence="1">AB hydrolase-1 domain-containing protein</fullName>
    </recommendedName>
</protein>
<dbReference type="Gene3D" id="3.40.50.1820">
    <property type="entry name" value="alpha/beta hydrolase"/>
    <property type="match status" value="1"/>
</dbReference>
<dbReference type="Pfam" id="PF00561">
    <property type="entry name" value="Abhydrolase_1"/>
    <property type="match status" value="1"/>
</dbReference>
<evidence type="ECO:0000259" key="1">
    <source>
        <dbReference type="Pfam" id="PF00561"/>
    </source>
</evidence>
<dbReference type="InterPro" id="IPR029058">
    <property type="entry name" value="AB_hydrolase_fold"/>
</dbReference>
<keyword evidence="3" id="KW-1185">Reference proteome</keyword>
<dbReference type="PANTHER" id="PTHR45763">
    <property type="entry name" value="HYDROLASE, ALPHA/BETA FOLD FAMILY PROTEIN, EXPRESSED-RELATED"/>
    <property type="match status" value="1"/>
</dbReference>
<dbReference type="GeneID" id="55998284"/>
<dbReference type="PANTHER" id="PTHR45763:SF46">
    <property type="entry name" value="AB HYDROLASE-1 DOMAIN-CONTAINING PROTEIN"/>
    <property type="match status" value="1"/>
</dbReference>
<dbReference type="SUPFAM" id="SSF53474">
    <property type="entry name" value="alpha/beta-Hydrolases"/>
    <property type="match status" value="1"/>
</dbReference>